<dbReference type="InterPro" id="IPR038765">
    <property type="entry name" value="Papain-like_cys_pep_sf"/>
</dbReference>
<protein>
    <recommendedName>
        <fullName evidence="4">Peptidase C1A papain C-terminal domain-containing protein</fullName>
    </recommendedName>
</protein>
<evidence type="ECO:0000259" key="4">
    <source>
        <dbReference type="SMART" id="SM00645"/>
    </source>
</evidence>
<feature type="region of interest" description="Disordered" evidence="3">
    <location>
        <begin position="1103"/>
        <end position="1146"/>
    </location>
</feature>
<comment type="similarity">
    <text evidence="1">Belongs to the peptidase C1 family.</text>
</comment>
<comment type="caution">
    <text evidence="5">The sequence shown here is derived from an EMBL/GenBank/DDBJ whole genome shotgun (WGS) entry which is preliminary data.</text>
</comment>
<dbReference type="InterPro" id="IPR000668">
    <property type="entry name" value="Peptidase_C1A_C"/>
</dbReference>
<evidence type="ECO:0000256" key="3">
    <source>
        <dbReference type="SAM" id="MobiDB-lite"/>
    </source>
</evidence>
<feature type="domain" description="Peptidase C1A papain C-terminal" evidence="4">
    <location>
        <begin position="1239"/>
        <end position="1472"/>
    </location>
</feature>
<feature type="compositionally biased region" description="Low complexity" evidence="3">
    <location>
        <begin position="1110"/>
        <end position="1130"/>
    </location>
</feature>
<feature type="region of interest" description="Disordered" evidence="3">
    <location>
        <begin position="84"/>
        <end position="112"/>
    </location>
</feature>
<name>A0ABQ5K368_9EUKA</name>
<dbReference type="PRINTS" id="PR00705">
    <property type="entry name" value="PAPAIN"/>
</dbReference>
<dbReference type="CDD" id="cd02620">
    <property type="entry name" value="Peptidase_C1A_CathepsinB"/>
    <property type="match status" value="1"/>
</dbReference>
<feature type="region of interest" description="Disordered" evidence="3">
    <location>
        <begin position="658"/>
        <end position="679"/>
    </location>
</feature>
<dbReference type="PROSITE" id="PS00139">
    <property type="entry name" value="THIOL_PROTEASE_CYS"/>
    <property type="match status" value="1"/>
</dbReference>
<keyword evidence="2" id="KW-1015">Disulfide bond</keyword>
<proteinExistence type="inferred from homology"/>
<feature type="compositionally biased region" description="Polar residues" evidence="3">
    <location>
        <begin position="1134"/>
        <end position="1143"/>
    </location>
</feature>
<feature type="compositionally biased region" description="Low complexity" evidence="3">
    <location>
        <begin position="714"/>
        <end position="726"/>
    </location>
</feature>
<dbReference type="InterPro" id="IPR025661">
    <property type="entry name" value="Pept_asp_AS"/>
</dbReference>
<evidence type="ECO:0000313" key="5">
    <source>
        <dbReference type="EMBL" id="GKT26907.1"/>
    </source>
</evidence>
<accession>A0ABQ5K368</accession>
<evidence type="ECO:0000313" key="6">
    <source>
        <dbReference type="Proteomes" id="UP001057375"/>
    </source>
</evidence>
<keyword evidence="6" id="KW-1185">Reference proteome</keyword>
<dbReference type="SUPFAM" id="SSF54001">
    <property type="entry name" value="Cysteine proteinases"/>
    <property type="match status" value="1"/>
</dbReference>
<dbReference type="PROSITE" id="PS00640">
    <property type="entry name" value="THIOL_PROTEASE_ASN"/>
    <property type="match status" value="1"/>
</dbReference>
<dbReference type="PROSITE" id="PS00639">
    <property type="entry name" value="THIOL_PROTEASE_HIS"/>
    <property type="match status" value="1"/>
</dbReference>
<feature type="compositionally biased region" description="Acidic residues" evidence="3">
    <location>
        <begin position="91"/>
        <end position="102"/>
    </location>
</feature>
<evidence type="ECO:0000256" key="1">
    <source>
        <dbReference type="ARBA" id="ARBA00008455"/>
    </source>
</evidence>
<sequence>VVPFTDSSVVDSFEVSCMLSSMELSDNGMIDDLETMCVRTFDKCWKRLLQEARDCDVMISSKVLKSASSAVQYGIKQHLQTQKIDEKDSELSEESEEEDLEKDSDQERYTYEDEEEEEMISVSLMGSFLIMCDFKPIVESLKRFQMIDTHFEHVYIIKRLLESKVHLCLKYQLSIQRTLIQAFQHQPIVTVAPQPLHSIDPKSIVGLFKDFVQMDISHEEEEDDPDSRDIGGGGQELRKLFEGDEEYRNDRFEFIRNRDIIRLELDNLAKTDGYHILMRFLTAYSTLFLCSHTIHPLLYYLMRCREPGVIIDSYKYGSLFMTYKSWKNSVETIPSYWEKHNSFILFQQLKKLIEKRLIDHFKAKGKDLTSSFFPHCSLELPLIGTNPHFLGVKHLTQPIEKLLEERFCGTRDIDKLSKMSKTDHKPLIGALLHYEKTLVYRLMEKTALKKIDIPPFSGEDEAEAELEVHSSHHHTDSKFSKEFVYSYIPMDKFLCEFPENNYEFLWIKLLMVESRVLKYDQQKFYRVNSIRKKMMDQEKRRVMNLKQATTKSYPPIKEPELPSPERIKRIEKIVAEYSISNREKGVDMNIVEILAAIEMDVDHILSLCPVYIISTLQTMGLNSPLGMTTLIDDVVIKSLHARNPDLVLLEHANPIRSKVASSKSHPPQPKTRPLFTSPYGSYHPESDLPSISSIIQSTRGDGDGIDRYPAMNRDSSSSSHPDSPLLDDYRGERLVTTGVKKVTFFFFFFPIMCSDLASAATPIKGVADPVFPVSSSPVSSFVTDEQFSFFVELLAYGGIQLFKDESGELDRNEYIYKTMKGLRSVFMEYLTVINSKKTKDAMVIRPGSVPSPATASSPKLQAEEYSATYDYHVIGAMKRIAFFHLAKDRMKMFRDHQSKSPTLPFSKLLIDDPKITPNPMNVAKPIQFIWKQMMFKIPLSKSEYKAFFPEPPSVSITKTMKDMRDIFGKFRDLTFGGIMVPNFVRDVRDSLRDSYFRMRGTKDRTKTKGSPSEAMDKTIQYAKKVWCTVMWVCLVSVDPLARLRGIWELWYAHAFICAQGGYSKRITKDNPACQLGKRGFVGPYCFIHKNYVWFHENQMDTRSSRRHSSTSKGHSSSSRTRLSSSSSASHQIPLPSNNESDVASNSNYPSPRYYSLPLTSKLYVSYLQEQLNEYSDDSKPHWTPGYYREFAVMTIFDAMRQLNNYIHPKSPTRKIDNLYSEKRAAFPQLQSDFQVKTTLPTSFDSRSAWPGLIGGVIDQGQCGSCWAISGAASLSDRCAINRGAIYVDLSAEYILECAPNAYGCDGGSTQSAWYTMTYYGIPSSECVEYSQYTRDYDIVGSCPSSCDDGSELTLTSASSYFYIDNNEKSIATEIMLNGPVQATMDIYQDFYSYRGGVYEHVSGWYLGAHAVRIIGWGVDDGNVDDDGNLSSNATKYWIVANSWGTDWGEDGYFKIKRGDNECNIESNSMAGYCS</sequence>
<dbReference type="Gene3D" id="3.90.70.10">
    <property type="entry name" value="Cysteine proteinases"/>
    <property type="match status" value="1"/>
</dbReference>
<dbReference type="InterPro" id="IPR013128">
    <property type="entry name" value="Peptidase_C1A"/>
</dbReference>
<dbReference type="InterPro" id="IPR025660">
    <property type="entry name" value="Pept_his_AS"/>
</dbReference>
<dbReference type="PANTHER" id="PTHR12411">
    <property type="entry name" value="CYSTEINE PROTEASE FAMILY C1-RELATED"/>
    <property type="match status" value="1"/>
</dbReference>
<dbReference type="Pfam" id="PF00112">
    <property type="entry name" value="Peptidase_C1"/>
    <property type="match status" value="1"/>
</dbReference>
<gene>
    <name evidence="5" type="ORF">ADUPG1_013524</name>
</gene>
<dbReference type="SMART" id="SM00645">
    <property type="entry name" value="Pept_C1"/>
    <property type="match status" value="1"/>
</dbReference>
<evidence type="ECO:0000256" key="2">
    <source>
        <dbReference type="ARBA" id="ARBA00023157"/>
    </source>
</evidence>
<feature type="region of interest" description="Disordered" evidence="3">
    <location>
        <begin position="700"/>
        <end position="727"/>
    </location>
</feature>
<reference evidence="5" key="1">
    <citation type="submission" date="2022-03" db="EMBL/GenBank/DDBJ databases">
        <title>Draft genome sequence of Aduncisulcus paluster, a free-living microaerophilic Fornicata.</title>
        <authorList>
            <person name="Yuyama I."/>
            <person name="Kume K."/>
            <person name="Tamura T."/>
            <person name="Inagaki Y."/>
            <person name="Hashimoto T."/>
        </authorList>
    </citation>
    <scope>NUCLEOTIDE SEQUENCE</scope>
    <source>
        <strain evidence="5">NY0171</strain>
    </source>
</reference>
<organism evidence="5 6">
    <name type="scientific">Aduncisulcus paluster</name>
    <dbReference type="NCBI Taxonomy" id="2918883"/>
    <lineage>
        <taxon>Eukaryota</taxon>
        <taxon>Metamonada</taxon>
        <taxon>Carpediemonas-like organisms</taxon>
        <taxon>Aduncisulcus</taxon>
    </lineage>
</organism>
<dbReference type="Proteomes" id="UP001057375">
    <property type="component" value="Unassembled WGS sequence"/>
</dbReference>
<dbReference type="EMBL" id="BQXS01012689">
    <property type="protein sequence ID" value="GKT26907.1"/>
    <property type="molecule type" value="Genomic_DNA"/>
</dbReference>
<feature type="non-terminal residue" evidence="5">
    <location>
        <position position="1"/>
    </location>
</feature>
<dbReference type="InterPro" id="IPR000169">
    <property type="entry name" value="Pept_cys_AS"/>
</dbReference>